<dbReference type="EMBL" id="QDKL01000002">
    <property type="protein sequence ID" value="RZF21241.1"/>
    <property type="molecule type" value="Genomic_DNA"/>
</dbReference>
<evidence type="ECO:0000313" key="5">
    <source>
        <dbReference type="Proteomes" id="UP000443582"/>
    </source>
</evidence>
<dbReference type="PANTHER" id="PTHR11851">
    <property type="entry name" value="METALLOPROTEASE"/>
    <property type="match status" value="1"/>
</dbReference>
<dbReference type="Pfam" id="PF05193">
    <property type="entry name" value="Peptidase_M16_C"/>
    <property type="match status" value="1"/>
</dbReference>
<dbReference type="InterPro" id="IPR011765">
    <property type="entry name" value="Pept_M16_N"/>
</dbReference>
<keyword evidence="1" id="KW-0732">Signal</keyword>
<feature type="signal peptide" evidence="1">
    <location>
        <begin position="1"/>
        <end position="22"/>
    </location>
</feature>
<dbReference type="RefSeq" id="WP_114706308.1">
    <property type="nucleotide sequence ID" value="NZ_QDKL01000002.1"/>
</dbReference>
<dbReference type="Pfam" id="PF00675">
    <property type="entry name" value="Peptidase_M16"/>
    <property type="match status" value="1"/>
</dbReference>
<feature type="domain" description="Peptidase M16 C-terminal" evidence="3">
    <location>
        <begin position="248"/>
        <end position="373"/>
    </location>
</feature>
<comment type="caution">
    <text evidence="4">The sequence shown here is derived from an EMBL/GenBank/DDBJ whole genome shotgun (WGS) entry which is preliminary data.</text>
</comment>
<organism evidence="4 5">
    <name type="scientific">Halobacteriovorax vibrionivorans</name>
    <dbReference type="NCBI Taxonomy" id="2152716"/>
    <lineage>
        <taxon>Bacteria</taxon>
        <taxon>Pseudomonadati</taxon>
        <taxon>Bdellovibrionota</taxon>
        <taxon>Bacteriovoracia</taxon>
        <taxon>Bacteriovoracales</taxon>
        <taxon>Halobacteriovoraceae</taxon>
        <taxon>Halobacteriovorax</taxon>
    </lineage>
</organism>
<dbReference type="Gene3D" id="3.30.830.10">
    <property type="entry name" value="Metalloenzyme, LuxS/M16 peptidase-like"/>
    <property type="match status" value="2"/>
</dbReference>
<accession>A0ABY0IHB6</accession>
<gene>
    <name evidence="4" type="ORF">DAY19_06040</name>
</gene>
<name>A0ABY0IHB6_9BACT</name>
<evidence type="ECO:0000313" key="4">
    <source>
        <dbReference type="EMBL" id="RZF21241.1"/>
    </source>
</evidence>
<dbReference type="InterPro" id="IPR007863">
    <property type="entry name" value="Peptidase_M16_C"/>
</dbReference>
<evidence type="ECO:0000259" key="3">
    <source>
        <dbReference type="Pfam" id="PF05193"/>
    </source>
</evidence>
<protein>
    <submittedName>
        <fullName evidence="4">Insulinase family protein</fullName>
    </submittedName>
</protein>
<proteinExistence type="predicted"/>
<dbReference type="SUPFAM" id="SSF63411">
    <property type="entry name" value="LuxS/MPP-like metallohydrolase"/>
    <property type="match status" value="2"/>
</dbReference>
<keyword evidence="5" id="KW-1185">Reference proteome</keyword>
<sequence length="462" mass="52539">MKNILNKVLITSLLLGAGQLYANELVDRIEKMKWENIDVTYIQDDKFPTYNVTIFFADGAMKDGRTKGVTNMMFDLLESGTNRFSLNEIADNLEFYGVSTSSNVTHEYSSYSYNGLSKDIIPTTKKICHIFRDAVYPKKELAKAKKLLRAQRQNLVSNPGALASTAFRDISLRGTPYVSDVKGRLSDLKRMRRSYLLDRLKYFREDVKKKVYITGPRTVLNIKNIITNECGFNSKASFTRTLDSKVKELKPFDPQKPVIHFVEVPKANQAQVRAGIFMAKDKDPGFENLEFMSQYLGGGFTSILVKELRTKRGLTYSAWATAGMQKDYGRSILSTFTKEETVGQMVQEVIKILKDNSEAKNIAMSEIEKVRKAVKGGFAFQFQKPSSFMRQLVNLDNANVDIKRFLEYTSSVDKISQEDVAKTVYAAFPYDKVKIVVLGDKSMKKALRKIGKVKVYNYKNFL</sequence>
<evidence type="ECO:0000259" key="2">
    <source>
        <dbReference type="Pfam" id="PF00675"/>
    </source>
</evidence>
<dbReference type="InterPro" id="IPR050361">
    <property type="entry name" value="MPP/UQCRC_Complex"/>
</dbReference>
<reference evidence="5" key="1">
    <citation type="journal article" date="2019" name="Int. J. Syst. Evol. Microbiol.">
        <title>Halobacteriovorax valvorus sp. nov., a novel prokaryotic predator isolated from coastal seawater of China.</title>
        <authorList>
            <person name="Chen M.-X."/>
        </authorList>
    </citation>
    <scope>NUCLEOTIDE SEQUENCE [LARGE SCALE GENOMIC DNA]</scope>
    <source>
        <strain evidence="5">BL9</strain>
    </source>
</reference>
<dbReference type="Proteomes" id="UP000443582">
    <property type="component" value="Unassembled WGS sequence"/>
</dbReference>
<dbReference type="InterPro" id="IPR011249">
    <property type="entry name" value="Metalloenz_LuxS/M16"/>
</dbReference>
<feature type="chain" id="PRO_5045816917" evidence="1">
    <location>
        <begin position="23"/>
        <end position="462"/>
    </location>
</feature>
<evidence type="ECO:0000256" key="1">
    <source>
        <dbReference type="SAM" id="SignalP"/>
    </source>
</evidence>
<feature type="domain" description="Peptidase M16 N-terminal" evidence="2">
    <location>
        <begin position="42"/>
        <end position="169"/>
    </location>
</feature>